<organism evidence="1 2">
    <name type="scientific">Lachancea quebecensis</name>
    <dbReference type="NCBI Taxonomy" id="1654605"/>
    <lineage>
        <taxon>Eukaryota</taxon>
        <taxon>Fungi</taxon>
        <taxon>Dikarya</taxon>
        <taxon>Ascomycota</taxon>
        <taxon>Saccharomycotina</taxon>
        <taxon>Saccharomycetes</taxon>
        <taxon>Saccharomycetales</taxon>
        <taxon>Saccharomycetaceae</taxon>
        <taxon>Lachancea</taxon>
    </lineage>
</organism>
<keyword evidence="2" id="KW-1185">Reference proteome</keyword>
<dbReference type="EMBL" id="LN890566">
    <property type="protein sequence ID" value="CUS23972.1"/>
    <property type="molecule type" value="Genomic_DNA"/>
</dbReference>
<reference evidence="2" key="1">
    <citation type="submission" date="2015-10" db="EMBL/GenBank/DDBJ databases">
        <authorList>
            <person name="Devillers H."/>
        </authorList>
    </citation>
    <scope>NUCLEOTIDE SEQUENCE [LARGE SCALE GENOMIC DNA]</scope>
</reference>
<dbReference type="AlphaFoldDB" id="A0A0P1L1J6"/>
<protein>
    <submittedName>
        <fullName evidence="1">LAQU0S13e00430g1_1</fullName>
    </submittedName>
</protein>
<evidence type="ECO:0000313" key="1">
    <source>
        <dbReference type="EMBL" id="CUS23972.1"/>
    </source>
</evidence>
<sequence>MPALFAEAQHLTHNDVLQSIFDNNSDHEDPLPSTPGYLFFVEDRESGKTPELYLDLAQQDPVLSEASFHEEPFLKRFESAMSNNIDALRWSVDDILADCTPEKSSLWSGAWSDEDALSKDFNSSPFSTPSISQSNIGDVLAQMPEPPVICFADFPCHPPQERHGHIPAHASVGKVSKSNSKQVCRGKRNSKFNLSAKRALLQKLISRMQMRARVDQVHEHGILVRKNVAKELAIAGEGMTPQLQFWGTKFQDVQTFLQSEATRYQDICQFRTIWSYHREQKGSTIILTLSLTDEQSKCGENDYQFSVISRYLPYDCFGRPYGAVKKKLNRVQEELEREKETRKGDTYCWRHFLTSFEYFKLVSFMLGKDYDFNLNDNQTGETRGSDGKVISPEKRHDMRTRSHAKIYFEGKAVKSAHELLNDETMSSRKSFIVGTFGQIMGYTNKRPFGSDSSLSVMEFKYLEEALAKEINFHVFHGI</sequence>
<dbReference type="Proteomes" id="UP000236544">
    <property type="component" value="Unassembled WGS sequence"/>
</dbReference>
<proteinExistence type="predicted"/>
<dbReference type="OrthoDB" id="4031801at2759"/>
<gene>
    <name evidence="1" type="ORF">LAQU0_S13e00430g</name>
</gene>
<accession>A0A0P1L1J6</accession>
<evidence type="ECO:0000313" key="2">
    <source>
        <dbReference type="Proteomes" id="UP000236544"/>
    </source>
</evidence>
<name>A0A0P1L1J6_9SACH</name>